<dbReference type="RefSeq" id="WP_008566575.1">
    <property type="nucleotide sequence ID" value="NZ_JH594513.1"/>
</dbReference>
<keyword evidence="2" id="KW-1185">Reference proteome</keyword>
<evidence type="ECO:0000313" key="1">
    <source>
        <dbReference type="EMBL" id="EHO66061.1"/>
    </source>
</evidence>
<protein>
    <submittedName>
        <fullName evidence="1">Uncharacterized protein</fullName>
    </submittedName>
</protein>
<evidence type="ECO:0000313" key="2">
    <source>
        <dbReference type="Proteomes" id="UP000003167"/>
    </source>
</evidence>
<dbReference type="EMBL" id="AGEK01000046">
    <property type="protein sequence ID" value="EHO66061.1"/>
    <property type="molecule type" value="Genomic_DNA"/>
</dbReference>
<sequence length="260" mass="30401">MIRIKTLFTPHKDNNLQTTFLEVMQTAWNADQIILSDDENYDLLHIFGKPTHEVIRNIKNEIARQIPILYSPLAEIAPWTKTVIGRSIAKHLFIHTTGKVEYAYIQQHYPTTKIFQLKNPAVTNEITQASFNSRLVNMYQEILETHDKRIKENISIRIEKLKTQVEDETMQAVVSGFLYLQYKFQRRQILQDELCNQSRLMETCDYDEDKMAAIFKELKLYKFVSCLESVMEEKTNLTEGFMPIPAVHNSLTNKIRLSAL</sequence>
<dbReference type="AlphaFoldDB" id="H1HQK4"/>
<reference evidence="1 2" key="1">
    <citation type="submission" date="2011-12" db="EMBL/GenBank/DDBJ databases">
        <title>The Genome Sequence of Prevotella maculosa OT 289.</title>
        <authorList>
            <consortium name="The Broad Institute Genome Sequencing Platform"/>
            <person name="Earl A."/>
            <person name="Ward D."/>
            <person name="Feldgarden M."/>
            <person name="Gevers D."/>
            <person name="Izard J."/>
            <person name="Blanton J.M."/>
            <person name="Mathney J."/>
            <person name="Tanner A.C."/>
            <person name="Dewhirst F.E."/>
            <person name="Young S.K."/>
            <person name="Zeng Q."/>
            <person name="Gargeya S."/>
            <person name="Fitzgerald M."/>
            <person name="Haas B."/>
            <person name="Abouelleil A."/>
            <person name="Alvarado L."/>
            <person name="Arachchi H.M."/>
            <person name="Berlin A."/>
            <person name="Chapman S.B."/>
            <person name="Gearin G."/>
            <person name="Goldberg J."/>
            <person name="Griggs A."/>
            <person name="Gujja S."/>
            <person name="Hansen M."/>
            <person name="Heiman D."/>
            <person name="Howarth C."/>
            <person name="Larimer J."/>
            <person name="Lui A."/>
            <person name="MacDonald P.J.P."/>
            <person name="McCowen C."/>
            <person name="Montmayeur A."/>
            <person name="Murphy C."/>
            <person name="Neiman D."/>
            <person name="Pearson M."/>
            <person name="Priest M."/>
            <person name="Roberts A."/>
            <person name="Saif S."/>
            <person name="Shea T."/>
            <person name="Sisk P."/>
            <person name="Stolte C."/>
            <person name="Sykes S."/>
            <person name="Wortman J."/>
            <person name="Nusbaum C."/>
            <person name="Birren B."/>
        </authorList>
    </citation>
    <scope>NUCLEOTIDE SEQUENCE [LARGE SCALE GENOMIC DNA]</scope>
    <source>
        <strain evidence="1 2">OT 289</strain>
    </source>
</reference>
<comment type="caution">
    <text evidence="1">The sequence shown here is derived from an EMBL/GenBank/DDBJ whole genome shotgun (WGS) entry which is preliminary data.</text>
</comment>
<accession>H1HQK4</accession>
<dbReference type="PATRIC" id="fig|999422.3.peg.2563"/>
<proteinExistence type="predicted"/>
<dbReference type="STRING" id="999422.HMPREF9944_02448"/>
<name>H1HQK4_9BACT</name>
<dbReference type="OrthoDB" id="9790710at2"/>
<dbReference type="Proteomes" id="UP000003167">
    <property type="component" value="Unassembled WGS sequence"/>
</dbReference>
<dbReference type="HOGENOM" id="CLU_086653_0_0_10"/>
<organism evidence="1 2">
    <name type="scientific">Segatella maculosa OT 289</name>
    <dbReference type="NCBI Taxonomy" id="999422"/>
    <lineage>
        <taxon>Bacteria</taxon>
        <taxon>Pseudomonadati</taxon>
        <taxon>Bacteroidota</taxon>
        <taxon>Bacteroidia</taxon>
        <taxon>Bacteroidales</taxon>
        <taxon>Prevotellaceae</taxon>
        <taxon>Segatella</taxon>
    </lineage>
</organism>
<gene>
    <name evidence="1" type="ORF">HMPREF9944_02448</name>
</gene>